<reference evidence="1" key="1">
    <citation type="submission" date="2020-06" db="EMBL/GenBank/DDBJ databases">
        <title>Whole Genome Sequence of Bradyrhizobium sp. Strain 1S1.</title>
        <authorList>
            <person name="Bromfield E.S.P."/>
            <person name="Cloutier S."/>
        </authorList>
    </citation>
    <scope>NUCLEOTIDE SEQUENCE [LARGE SCALE GENOMIC DNA]</scope>
    <source>
        <strain evidence="1">1S1</strain>
    </source>
</reference>
<name>A0A974A421_9BRAD</name>
<dbReference type="RefSeq" id="WP_166208362.1">
    <property type="nucleotide sequence ID" value="NZ_CP088285.1"/>
</dbReference>
<organism evidence="1">
    <name type="scientific">Bradyrhizobium septentrionale</name>
    <dbReference type="NCBI Taxonomy" id="1404411"/>
    <lineage>
        <taxon>Bacteria</taxon>
        <taxon>Pseudomonadati</taxon>
        <taxon>Pseudomonadota</taxon>
        <taxon>Alphaproteobacteria</taxon>
        <taxon>Hyphomicrobiales</taxon>
        <taxon>Nitrobacteraceae</taxon>
        <taxon>Bradyrhizobium</taxon>
    </lineage>
</organism>
<gene>
    <name evidence="1" type="ORF">HAP48_032620</name>
</gene>
<sequence>MHPMLQPMFPTKLAIASGAVWCAWTVAAVFVHTFPINAPAPAAADPPQPFTLMVRTIPITPELLFDDRWQTPVPAMQQERKVAEAEIRPDEPKPIQARPRHAARYADPVCGSRGRRYFHISRWLSWRCRR</sequence>
<dbReference type="AlphaFoldDB" id="A0A974A421"/>
<accession>A0A974A421</accession>
<protein>
    <submittedName>
        <fullName evidence="1">Uncharacterized protein</fullName>
    </submittedName>
</protein>
<proteinExistence type="predicted"/>
<dbReference type="EMBL" id="JAAOLE020000001">
    <property type="protein sequence ID" value="NVI47623.1"/>
    <property type="molecule type" value="Genomic_DNA"/>
</dbReference>
<comment type="caution">
    <text evidence="1">The sequence shown here is derived from an EMBL/GenBank/DDBJ whole genome shotgun (WGS) entry which is preliminary data.</text>
</comment>
<evidence type="ECO:0000313" key="1">
    <source>
        <dbReference type="EMBL" id="NVI47623.1"/>
    </source>
</evidence>